<organism evidence="4 5">
    <name type="scientific">Pedobacter frigoris</name>
    <dbReference type="NCBI Taxonomy" id="2571272"/>
    <lineage>
        <taxon>Bacteria</taxon>
        <taxon>Pseudomonadati</taxon>
        <taxon>Bacteroidota</taxon>
        <taxon>Sphingobacteriia</taxon>
        <taxon>Sphingobacteriales</taxon>
        <taxon>Sphingobacteriaceae</taxon>
        <taxon>Pedobacter</taxon>
    </lineage>
</organism>
<dbReference type="InterPro" id="IPR050300">
    <property type="entry name" value="GDXG_lipolytic_enzyme"/>
</dbReference>
<dbReference type="EMBL" id="SWBQ01000002">
    <property type="protein sequence ID" value="TKC07554.1"/>
    <property type="molecule type" value="Genomic_DNA"/>
</dbReference>
<evidence type="ECO:0000256" key="1">
    <source>
        <dbReference type="ARBA" id="ARBA00022801"/>
    </source>
</evidence>
<reference evidence="4 5" key="1">
    <citation type="submission" date="2019-04" db="EMBL/GenBank/DDBJ databases">
        <title>Pedobacter sp. RP-3-15 sp. nov., isolated from Arctic soil.</title>
        <authorList>
            <person name="Dahal R.H."/>
            <person name="Kim D.-U."/>
        </authorList>
    </citation>
    <scope>NUCLEOTIDE SEQUENCE [LARGE SCALE GENOMIC DNA]</scope>
    <source>
        <strain evidence="4 5">RP-3-15</strain>
    </source>
</reference>
<dbReference type="AlphaFoldDB" id="A0A4U1CQ45"/>
<proteinExistence type="predicted"/>
<evidence type="ECO:0000256" key="2">
    <source>
        <dbReference type="SAM" id="SignalP"/>
    </source>
</evidence>
<protein>
    <submittedName>
        <fullName evidence="4">Alpha/beta hydrolase</fullName>
    </submittedName>
</protein>
<dbReference type="GO" id="GO:0016787">
    <property type="term" value="F:hydrolase activity"/>
    <property type="evidence" value="ECO:0007669"/>
    <property type="project" value="UniProtKB-KW"/>
</dbReference>
<dbReference type="SUPFAM" id="SSF53474">
    <property type="entry name" value="alpha/beta-Hydrolases"/>
    <property type="match status" value="1"/>
</dbReference>
<keyword evidence="2" id="KW-0732">Signal</keyword>
<dbReference type="PANTHER" id="PTHR48081:SF6">
    <property type="entry name" value="PEPTIDASE S9 PROLYL OLIGOPEPTIDASE CATALYTIC DOMAIN-CONTAINING PROTEIN"/>
    <property type="match status" value="1"/>
</dbReference>
<evidence type="ECO:0000313" key="4">
    <source>
        <dbReference type="EMBL" id="TKC07554.1"/>
    </source>
</evidence>
<gene>
    <name evidence="4" type="ORF">FA047_09940</name>
</gene>
<dbReference type="OrthoDB" id="9794725at2"/>
<name>A0A4U1CQ45_9SPHI</name>
<keyword evidence="1 4" id="KW-0378">Hydrolase</keyword>
<keyword evidence="5" id="KW-1185">Reference proteome</keyword>
<dbReference type="PANTHER" id="PTHR48081">
    <property type="entry name" value="AB HYDROLASE SUPERFAMILY PROTEIN C4A8.06C"/>
    <property type="match status" value="1"/>
</dbReference>
<feature type="domain" description="BD-FAE-like" evidence="3">
    <location>
        <begin position="64"/>
        <end position="260"/>
    </location>
</feature>
<dbReference type="Gene3D" id="3.40.50.1820">
    <property type="entry name" value="alpha/beta hydrolase"/>
    <property type="match status" value="1"/>
</dbReference>
<evidence type="ECO:0000313" key="5">
    <source>
        <dbReference type="Proteomes" id="UP000307244"/>
    </source>
</evidence>
<sequence>MKYFIALLMILTSSTLLEAQEIVKLYEGKIPGSKIAPADYVEEAQVGNDKMTRISKVTVPTISVFLPAKEKATGTGVIVCPGGGYGMLSIDLEGYEVARKLNAAGIAAFILKYRLPSDAVMEDKSSGPLMDVQQAMYLVRKNSEKWNVKADRIGVMGFSAGGHLASSLAVHYADAKIPNKENVSLRPDFSVLIYPVISFTASYHAGSVNNLIGKNAAEEKCDYFSNDKHVTPQTPPTFLVHANDDGGVAVENSILFNQALVKNKVKAEMHLYQAGGHGFGLNNKTTTDDWFERLINWMKANKFL</sequence>
<dbReference type="Pfam" id="PF20434">
    <property type="entry name" value="BD-FAE"/>
    <property type="match status" value="1"/>
</dbReference>
<dbReference type="InterPro" id="IPR049492">
    <property type="entry name" value="BD-FAE-like_dom"/>
</dbReference>
<comment type="caution">
    <text evidence="4">The sequence shown here is derived from an EMBL/GenBank/DDBJ whole genome shotgun (WGS) entry which is preliminary data.</text>
</comment>
<feature type="signal peptide" evidence="2">
    <location>
        <begin position="1"/>
        <end position="19"/>
    </location>
</feature>
<dbReference type="Proteomes" id="UP000307244">
    <property type="component" value="Unassembled WGS sequence"/>
</dbReference>
<feature type="chain" id="PRO_5020546994" evidence="2">
    <location>
        <begin position="20"/>
        <end position="304"/>
    </location>
</feature>
<evidence type="ECO:0000259" key="3">
    <source>
        <dbReference type="Pfam" id="PF20434"/>
    </source>
</evidence>
<dbReference type="RefSeq" id="WP_136835883.1">
    <property type="nucleotide sequence ID" value="NZ_SWBQ01000002.1"/>
</dbReference>
<dbReference type="InterPro" id="IPR029058">
    <property type="entry name" value="AB_hydrolase_fold"/>
</dbReference>
<accession>A0A4U1CQ45</accession>